<sequence>MLPLDVPVRGAAGRRRPVLAHVRIVCRLLEGAHQAEAGKGVGAVRGGTVTPLAGVAQVPQETRGAGGRVEAAGLRLGRRHGRARTVPLLALA</sequence>
<reference evidence="1" key="1">
    <citation type="submission" date="2024-06" db="EMBL/GenBank/DDBJ databases">
        <authorList>
            <consortium name="consrtm"/>
            <person name="Uemura M."/>
            <person name="Terahara T."/>
        </authorList>
    </citation>
    <scope>NUCLEOTIDE SEQUENCE</scope>
    <source>
        <strain evidence="1">KM77-8</strain>
    </source>
</reference>
<proteinExistence type="predicted"/>
<dbReference type="AlphaFoldDB" id="A0AAT9HIU5"/>
<protein>
    <submittedName>
        <fullName evidence="1">Uncharacterized protein</fullName>
    </submittedName>
</protein>
<evidence type="ECO:0000313" key="1">
    <source>
        <dbReference type="EMBL" id="BFO17280.1"/>
    </source>
</evidence>
<gene>
    <name evidence="1" type="ORF">SHKM778_36680</name>
</gene>
<accession>A0AAT9HIU5</accession>
<name>A0AAT9HIU5_9ACTN</name>
<reference evidence="1" key="2">
    <citation type="submission" date="2024-07" db="EMBL/GenBank/DDBJ databases">
        <title>Streptomyces haneummycinica sp. nov., a new antibiotic-producing actinobacterium isolated from marine sediment.</title>
        <authorList>
            <person name="Uemura M."/>
            <person name="Hamada M."/>
            <person name="Hirano S."/>
            <person name="Kobayashi K."/>
            <person name="Ohshiro T."/>
            <person name="Kobayashi T."/>
            <person name="Terahara T."/>
        </authorList>
    </citation>
    <scope>NUCLEOTIDE SEQUENCE</scope>
    <source>
        <strain evidence="1">KM77-8</strain>
    </source>
</reference>
<dbReference type="EMBL" id="AP035768">
    <property type="protein sequence ID" value="BFO17280.1"/>
    <property type="molecule type" value="Genomic_DNA"/>
</dbReference>
<organism evidence="1">
    <name type="scientific">Streptomyces haneummycinicus</name>
    <dbReference type="NCBI Taxonomy" id="3074435"/>
    <lineage>
        <taxon>Bacteria</taxon>
        <taxon>Bacillati</taxon>
        <taxon>Actinomycetota</taxon>
        <taxon>Actinomycetes</taxon>
        <taxon>Kitasatosporales</taxon>
        <taxon>Streptomycetaceae</taxon>
        <taxon>Streptomyces</taxon>
    </lineage>
</organism>